<name>A0A1V6S3N5_9EURO</name>
<comment type="caution">
    <text evidence="2">The sequence shown here is derived from an EMBL/GenBank/DDBJ whole genome shotgun (WGS) entry which is preliminary data.</text>
</comment>
<evidence type="ECO:0000313" key="2">
    <source>
        <dbReference type="EMBL" id="OQE08665.1"/>
    </source>
</evidence>
<organism evidence="2 3">
    <name type="scientific">Penicillium vulpinum</name>
    <dbReference type="NCBI Taxonomy" id="29845"/>
    <lineage>
        <taxon>Eukaryota</taxon>
        <taxon>Fungi</taxon>
        <taxon>Dikarya</taxon>
        <taxon>Ascomycota</taxon>
        <taxon>Pezizomycotina</taxon>
        <taxon>Eurotiomycetes</taxon>
        <taxon>Eurotiomycetidae</taxon>
        <taxon>Eurotiales</taxon>
        <taxon>Aspergillaceae</taxon>
        <taxon>Penicillium</taxon>
    </lineage>
</organism>
<gene>
    <name evidence="2" type="ORF">PENVUL_c009G07840</name>
</gene>
<protein>
    <submittedName>
        <fullName evidence="2">Uncharacterized protein</fullName>
    </submittedName>
</protein>
<feature type="region of interest" description="Disordered" evidence="1">
    <location>
        <begin position="1"/>
        <end position="77"/>
    </location>
</feature>
<reference evidence="3" key="1">
    <citation type="journal article" date="2017" name="Nat. Microbiol.">
        <title>Global analysis of biosynthetic gene clusters reveals vast potential of secondary metabolite production in Penicillium species.</title>
        <authorList>
            <person name="Nielsen J.C."/>
            <person name="Grijseels S."/>
            <person name="Prigent S."/>
            <person name="Ji B."/>
            <person name="Dainat J."/>
            <person name="Nielsen K.F."/>
            <person name="Frisvad J.C."/>
            <person name="Workman M."/>
            <person name="Nielsen J."/>
        </authorList>
    </citation>
    <scope>NUCLEOTIDE SEQUENCE [LARGE SCALE GENOMIC DNA]</scope>
    <source>
        <strain evidence="3">IBT 29486</strain>
    </source>
</reference>
<evidence type="ECO:0000313" key="3">
    <source>
        <dbReference type="Proteomes" id="UP000191518"/>
    </source>
</evidence>
<dbReference type="STRING" id="29845.A0A1V6S3N5"/>
<dbReference type="EMBL" id="MDYP01000009">
    <property type="protein sequence ID" value="OQE08665.1"/>
    <property type="molecule type" value="Genomic_DNA"/>
</dbReference>
<evidence type="ECO:0000256" key="1">
    <source>
        <dbReference type="SAM" id="MobiDB-lite"/>
    </source>
</evidence>
<proteinExistence type="predicted"/>
<dbReference type="Proteomes" id="UP000191518">
    <property type="component" value="Unassembled WGS sequence"/>
</dbReference>
<sequence>MPPRANPPRAAKSNGKAESKKGGKRKKDDENGDSEATPPKKKTKAPIPQVLNEEELAADLSTDYSRKRKKLRPQMPKKQEWGIVKGIIIERENAPKGWNPDEPDLMSDDFASQIDRCLERIGQNIMPHVYQNKMGEFIARQAERE</sequence>
<keyword evidence="3" id="KW-1185">Reference proteome</keyword>
<feature type="compositionally biased region" description="Basic and acidic residues" evidence="1">
    <location>
        <begin position="15"/>
        <end position="29"/>
    </location>
</feature>
<dbReference type="AlphaFoldDB" id="A0A1V6S3N5"/>
<accession>A0A1V6S3N5</accession>